<dbReference type="AlphaFoldDB" id="A0ABD3PQW8"/>
<keyword evidence="3" id="KW-1185">Reference proteome</keyword>
<comment type="caution">
    <text evidence="2">The sequence shown here is derived from an EMBL/GenBank/DDBJ whole genome shotgun (WGS) entry which is preliminary data.</text>
</comment>
<evidence type="ECO:0008006" key="4">
    <source>
        <dbReference type="Google" id="ProtNLM"/>
    </source>
</evidence>
<feature type="region of interest" description="Disordered" evidence="1">
    <location>
        <begin position="85"/>
        <end position="106"/>
    </location>
</feature>
<dbReference type="EMBL" id="JABMIG020000131">
    <property type="protein sequence ID" value="KAL3790218.1"/>
    <property type="molecule type" value="Genomic_DNA"/>
</dbReference>
<dbReference type="InterPro" id="IPR027417">
    <property type="entry name" value="P-loop_NTPase"/>
</dbReference>
<protein>
    <recommendedName>
        <fullName evidence="4">Sulfotransferase</fullName>
    </recommendedName>
</protein>
<dbReference type="SUPFAM" id="SSF52540">
    <property type="entry name" value="P-loop containing nucleoside triphosphate hydrolases"/>
    <property type="match status" value="1"/>
</dbReference>
<evidence type="ECO:0000313" key="2">
    <source>
        <dbReference type="EMBL" id="KAL3790218.1"/>
    </source>
</evidence>
<sequence>MESNHGENLLNTFSISTNNNEVSTSNFTLRFLRNRNKLSPQQPNFVSVIILIALFGLTQLYFSEKTDESVAKQMVLDTPVEAIGTAANDNTDDMNNKNLTSESEEPAFSHCQSPYEQIWVNSQLPSWAKKQPELRDIENDIPPNERICFVHVGKTGGSSIGCSLGFSLHCTNSSRVMGGLLPRRTTRLFHADTYDCFDDSAYFMFVVRDPVRRIQSDFLYERPLNERILKKYFPEYFQNRKSYYLDCPFRTMEDVVRYGLLMNSTAREECKMRAYTALWGTKHFACHHYFNYQFHLEGLPKDARILVIRNEHMVQDWNTIEHFIGGQKDIIPLNVTLDRMNVNRNPQAERDKHLSPASRRIVCAQLCNEIVNYKKILRLALNLDPSDVRQSMNELRLQCPEMADVEEGECELPMPDIRNKLVNNRGYRVKT</sequence>
<dbReference type="Proteomes" id="UP001516023">
    <property type="component" value="Unassembled WGS sequence"/>
</dbReference>
<reference evidence="2 3" key="1">
    <citation type="journal article" date="2020" name="G3 (Bethesda)">
        <title>Improved Reference Genome for Cyclotella cryptica CCMP332, a Model for Cell Wall Morphogenesis, Salinity Adaptation, and Lipid Production in Diatoms (Bacillariophyta).</title>
        <authorList>
            <person name="Roberts W.R."/>
            <person name="Downey K.M."/>
            <person name="Ruck E.C."/>
            <person name="Traller J.C."/>
            <person name="Alverson A.J."/>
        </authorList>
    </citation>
    <scope>NUCLEOTIDE SEQUENCE [LARGE SCALE GENOMIC DNA]</scope>
    <source>
        <strain evidence="2 3">CCMP332</strain>
    </source>
</reference>
<gene>
    <name evidence="2" type="ORF">HJC23_005590</name>
</gene>
<evidence type="ECO:0000256" key="1">
    <source>
        <dbReference type="SAM" id="MobiDB-lite"/>
    </source>
</evidence>
<name>A0ABD3PQW8_9STRA</name>
<accession>A0ABD3PQW8</accession>
<evidence type="ECO:0000313" key="3">
    <source>
        <dbReference type="Proteomes" id="UP001516023"/>
    </source>
</evidence>
<organism evidence="2 3">
    <name type="scientific">Cyclotella cryptica</name>
    <dbReference type="NCBI Taxonomy" id="29204"/>
    <lineage>
        <taxon>Eukaryota</taxon>
        <taxon>Sar</taxon>
        <taxon>Stramenopiles</taxon>
        <taxon>Ochrophyta</taxon>
        <taxon>Bacillariophyta</taxon>
        <taxon>Coscinodiscophyceae</taxon>
        <taxon>Thalassiosirophycidae</taxon>
        <taxon>Stephanodiscales</taxon>
        <taxon>Stephanodiscaceae</taxon>
        <taxon>Cyclotella</taxon>
    </lineage>
</organism>
<proteinExistence type="predicted"/>